<accession>A0A915L4D8</accession>
<reference evidence="2" key="1">
    <citation type="submission" date="2022-11" db="UniProtKB">
        <authorList>
            <consortium name="WormBaseParasite"/>
        </authorList>
    </citation>
    <scope>IDENTIFICATION</scope>
</reference>
<keyword evidence="1" id="KW-1185">Reference proteome</keyword>
<proteinExistence type="predicted"/>
<evidence type="ECO:0000313" key="1">
    <source>
        <dbReference type="Proteomes" id="UP000887565"/>
    </source>
</evidence>
<name>A0A915L4D8_ROMCU</name>
<dbReference type="AlphaFoldDB" id="A0A915L4D8"/>
<organism evidence="1 2">
    <name type="scientific">Romanomermis culicivorax</name>
    <name type="common">Nematode worm</name>
    <dbReference type="NCBI Taxonomy" id="13658"/>
    <lineage>
        <taxon>Eukaryota</taxon>
        <taxon>Metazoa</taxon>
        <taxon>Ecdysozoa</taxon>
        <taxon>Nematoda</taxon>
        <taxon>Enoplea</taxon>
        <taxon>Dorylaimia</taxon>
        <taxon>Mermithida</taxon>
        <taxon>Mermithoidea</taxon>
        <taxon>Mermithidae</taxon>
        <taxon>Romanomermis</taxon>
    </lineage>
</organism>
<sequence length="56" mass="6725">MINMLFHQAPRRQQGARTIRMLFQGASRHQQWTLNIQFCPAKPPFVLNRLFKKCRL</sequence>
<evidence type="ECO:0000313" key="2">
    <source>
        <dbReference type="WBParaSite" id="nRc.2.0.1.t45940-RA"/>
    </source>
</evidence>
<dbReference type="Proteomes" id="UP000887565">
    <property type="component" value="Unplaced"/>
</dbReference>
<protein>
    <submittedName>
        <fullName evidence="2">Uncharacterized protein</fullName>
    </submittedName>
</protein>
<dbReference type="WBParaSite" id="nRc.2.0.1.t45940-RA">
    <property type="protein sequence ID" value="nRc.2.0.1.t45940-RA"/>
    <property type="gene ID" value="nRc.2.0.1.g45940"/>
</dbReference>